<evidence type="ECO:0000256" key="6">
    <source>
        <dbReference type="ARBA" id="ARBA00023136"/>
    </source>
</evidence>
<comment type="caution">
    <text evidence="7">Lacks conserved residue(s) required for the propagation of feature annotation.</text>
</comment>
<keyword evidence="5 7" id="KW-1133">Transmembrane helix</keyword>
<keyword evidence="6 7" id="KW-0472">Membrane</keyword>
<dbReference type="PANTHER" id="PTHR16024:SF6">
    <property type="entry name" value="XK-RELATED PROTEIN"/>
    <property type="match status" value="1"/>
</dbReference>
<dbReference type="GO" id="GO:0005886">
    <property type="term" value="C:plasma membrane"/>
    <property type="evidence" value="ECO:0007669"/>
    <property type="project" value="UniProtKB-SubCell"/>
</dbReference>
<comment type="similarity">
    <text evidence="2 7">Belongs to the XK family.</text>
</comment>
<evidence type="ECO:0000313" key="8">
    <source>
        <dbReference type="EMBL" id="CAG7822300.1"/>
    </source>
</evidence>
<organism evidence="8 9">
    <name type="scientific">Allacma fusca</name>
    <dbReference type="NCBI Taxonomy" id="39272"/>
    <lineage>
        <taxon>Eukaryota</taxon>
        <taxon>Metazoa</taxon>
        <taxon>Ecdysozoa</taxon>
        <taxon>Arthropoda</taxon>
        <taxon>Hexapoda</taxon>
        <taxon>Collembola</taxon>
        <taxon>Symphypleona</taxon>
        <taxon>Sminthuridae</taxon>
        <taxon>Allacma</taxon>
    </lineage>
</organism>
<evidence type="ECO:0000256" key="1">
    <source>
        <dbReference type="ARBA" id="ARBA00004651"/>
    </source>
</evidence>
<dbReference type="Pfam" id="PF09815">
    <property type="entry name" value="XK-related"/>
    <property type="match status" value="1"/>
</dbReference>
<feature type="transmembrane region" description="Helical" evidence="7">
    <location>
        <begin position="55"/>
        <end position="73"/>
    </location>
</feature>
<dbReference type="InterPro" id="IPR018629">
    <property type="entry name" value="XK-rel"/>
</dbReference>
<dbReference type="GO" id="GO:1902742">
    <property type="term" value="P:apoptotic process involved in development"/>
    <property type="evidence" value="ECO:0007669"/>
    <property type="project" value="TreeGrafter"/>
</dbReference>
<dbReference type="InterPro" id="IPR050895">
    <property type="entry name" value="XK-related_scramblase"/>
</dbReference>
<evidence type="ECO:0000256" key="3">
    <source>
        <dbReference type="ARBA" id="ARBA00022475"/>
    </source>
</evidence>
<sequence>MAWSLTNFNSTARTTNVEKQLLTGWGKAFQFSWQFCMIVSRVCALAFFAASHQIWIVPVCVLHWTVMLIWLSYLDSKYKKNPQTSRTLEDKSSYGHCTKILQICLHVCLLPMLSSVFAIFDDGWGIETRILF</sequence>
<comment type="caution">
    <text evidence="8">The sequence shown here is derived from an EMBL/GenBank/DDBJ whole genome shotgun (WGS) entry which is preliminary data.</text>
</comment>
<keyword evidence="9" id="KW-1185">Reference proteome</keyword>
<evidence type="ECO:0000256" key="5">
    <source>
        <dbReference type="ARBA" id="ARBA00022989"/>
    </source>
</evidence>
<proteinExistence type="inferred from homology"/>
<evidence type="ECO:0000256" key="2">
    <source>
        <dbReference type="ARBA" id="ARBA00008789"/>
    </source>
</evidence>
<dbReference type="GO" id="GO:0070782">
    <property type="term" value="P:phosphatidylserine exposure on apoptotic cell surface"/>
    <property type="evidence" value="ECO:0007669"/>
    <property type="project" value="TreeGrafter"/>
</dbReference>
<reference evidence="8" key="1">
    <citation type="submission" date="2021-06" db="EMBL/GenBank/DDBJ databases">
        <authorList>
            <person name="Hodson N. C."/>
            <person name="Mongue J. A."/>
            <person name="Jaron S. K."/>
        </authorList>
    </citation>
    <scope>NUCLEOTIDE SEQUENCE</scope>
</reference>
<evidence type="ECO:0000256" key="4">
    <source>
        <dbReference type="ARBA" id="ARBA00022692"/>
    </source>
</evidence>
<gene>
    <name evidence="8" type="ORF">AFUS01_LOCUS32582</name>
</gene>
<dbReference type="EMBL" id="CAJVCH010525990">
    <property type="protein sequence ID" value="CAG7822300.1"/>
    <property type="molecule type" value="Genomic_DNA"/>
</dbReference>
<comment type="subcellular location">
    <subcellularLocation>
        <location evidence="1">Cell membrane</location>
        <topology evidence="1">Multi-pass membrane protein</topology>
    </subcellularLocation>
    <subcellularLocation>
        <location evidence="7">Membrane</location>
        <topology evidence="7">Multi-pass membrane protein</topology>
    </subcellularLocation>
</comment>
<evidence type="ECO:0000313" key="9">
    <source>
        <dbReference type="Proteomes" id="UP000708208"/>
    </source>
</evidence>
<dbReference type="OrthoDB" id="6136301at2759"/>
<protein>
    <recommendedName>
        <fullName evidence="7">XK-related protein</fullName>
    </recommendedName>
</protein>
<name>A0A8J2PTU6_9HEXA</name>
<dbReference type="AlphaFoldDB" id="A0A8J2PTU6"/>
<dbReference type="PANTHER" id="PTHR16024">
    <property type="entry name" value="XK-RELATED PROTEIN"/>
    <property type="match status" value="1"/>
</dbReference>
<keyword evidence="4 7" id="KW-0812">Transmembrane</keyword>
<dbReference type="Proteomes" id="UP000708208">
    <property type="component" value="Unassembled WGS sequence"/>
</dbReference>
<keyword evidence="3" id="KW-1003">Cell membrane</keyword>
<dbReference type="GO" id="GO:0043652">
    <property type="term" value="P:engulfment of apoptotic cell"/>
    <property type="evidence" value="ECO:0007669"/>
    <property type="project" value="TreeGrafter"/>
</dbReference>
<evidence type="ECO:0000256" key="7">
    <source>
        <dbReference type="RuleBase" id="RU910716"/>
    </source>
</evidence>
<accession>A0A8J2PTU6</accession>